<proteinExistence type="predicted"/>
<dbReference type="STRING" id="1587.ALV80_08425"/>
<evidence type="ECO:0000313" key="2">
    <source>
        <dbReference type="Proteomes" id="UP000017248"/>
    </source>
</evidence>
<dbReference type="EMBL" id="CBUK010000085">
    <property type="protein sequence ID" value="CDI58622.1"/>
    <property type="molecule type" value="Genomic_DNA"/>
</dbReference>
<organism evidence="1 2">
    <name type="scientific">Lactobacillus helveticus CIRM-BIA 951</name>
    <dbReference type="NCBI Taxonomy" id="1226334"/>
    <lineage>
        <taxon>Bacteria</taxon>
        <taxon>Bacillati</taxon>
        <taxon>Bacillota</taxon>
        <taxon>Bacilli</taxon>
        <taxon>Lactobacillales</taxon>
        <taxon>Lactobacillaceae</taxon>
        <taxon>Lactobacillus</taxon>
    </lineage>
</organism>
<accession>U6F3D0</accession>
<protein>
    <submittedName>
        <fullName evidence="1">Uncharacterized protein</fullName>
    </submittedName>
</protein>
<dbReference type="AlphaFoldDB" id="U6F3D0"/>
<gene>
    <name evidence="1" type="ORF">LHCIRMBIA951_00678</name>
</gene>
<dbReference type="HOGENOM" id="CLU_3409564_0_0_9"/>
<keyword evidence="2" id="KW-1185">Reference proteome</keyword>
<name>U6F3D0_LACHE</name>
<dbReference type="Proteomes" id="UP000017248">
    <property type="component" value="Unassembled WGS sequence"/>
</dbReference>
<evidence type="ECO:0000313" key="1">
    <source>
        <dbReference type="EMBL" id="CDI58622.1"/>
    </source>
</evidence>
<sequence length="29" mass="3508">METIQLIKDITLNELQDRVKYILSFKNKL</sequence>
<reference evidence="1" key="1">
    <citation type="submission" date="2013-09" db="EMBL/GenBank/DDBJ databases">
        <title>Draft Genome Sequence of five Lactobacillus helveticus strains CIRM-BIA 101T, 103, 104, 951 and 953 isolated from milk product.</title>
        <authorList>
            <person name="Valence F."/>
            <person name="Chuat V."/>
            <person name="Ma L."/>
            <person name="Creno S."/>
            <person name="Falentin H."/>
            <person name="Lortal S."/>
            <person name="Bizet C."/>
            <person name="Clermont D."/>
            <person name="Loux V."/>
            <person name="Bouchier C."/>
            <person name="Cousin S."/>
        </authorList>
    </citation>
    <scope>NUCLEOTIDE SEQUENCE [LARGE SCALE GENOMIC DNA]</scope>
    <source>
        <strain evidence="1">CIRM-BIA 951</strain>
    </source>
</reference>
<comment type="caution">
    <text evidence="1">The sequence shown here is derived from an EMBL/GenBank/DDBJ whole genome shotgun (WGS) entry which is preliminary data.</text>
</comment>